<dbReference type="PRINTS" id="PR00864">
    <property type="entry name" value="PREPILNPTASE"/>
</dbReference>
<feature type="transmembrane region" description="Helical" evidence="10">
    <location>
        <begin position="235"/>
        <end position="253"/>
    </location>
</feature>
<protein>
    <recommendedName>
        <fullName evidence="9">Prepilin leader peptidase/N-methyltransferase</fullName>
        <ecNumber evidence="9">2.1.1.-</ecNumber>
        <ecNumber evidence="9">3.4.23.43</ecNumber>
    </recommendedName>
</protein>
<keyword evidence="9" id="KW-0511">Multifunctional enzyme</keyword>
<evidence type="ECO:0000259" key="12">
    <source>
        <dbReference type="Pfam" id="PF06750"/>
    </source>
</evidence>
<dbReference type="Pfam" id="PF06750">
    <property type="entry name" value="A24_N_bact"/>
    <property type="match status" value="1"/>
</dbReference>
<evidence type="ECO:0000256" key="5">
    <source>
        <dbReference type="ARBA" id="ARBA00022692"/>
    </source>
</evidence>
<feature type="domain" description="Prepilin peptidase A24 N-terminal" evidence="12">
    <location>
        <begin position="12"/>
        <end position="99"/>
    </location>
</feature>
<proteinExistence type="inferred from homology"/>
<evidence type="ECO:0000259" key="11">
    <source>
        <dbReference type="Pfam" id="PF01478"/>
    </source>
</evidence>
<dbReference type="OrthoDB" id="9789291at2"/>
<comment type="subcellular location">
    <subcellularLocation>
        <location evidence="1">Cell inner membrane</location>
        <topology evidence="1">Multi-pass membrane protein</topology>
    </subcellularLocation>
    <subcellularLocation>
        <location evidence="9">Cell membrane</location>
        <topology evidence="9">Multi-pass membrane protein</topology>
    </subcellularLocation>
</comment>
<dbReference type="InterPro" id="IPR050882">
    <property type="entry name" value="Prepilin_peptidase/N-MTase"/>
</dbReference>
<dbReference type="InterPro" id="IPR014032">
    <property type="entry name" value="Peptidase_A24A_bac"/>
</dbReference>
<feature type="transmembrane region" description="Helical" evidence="10">
    <location>
        <begin position="93"/>
        <end position="124"/>
    </location>
</feature>
<dbReference type="GO" id="GO:0004190">
    <property type="term" value="F:aspartic-type endopeptidase activity"/>
    <property type="evidence" value="ECO:0007669"/>
    <property type="project" value="UniProtKB-EC"/>
</dbReference>
<evidence type="ECO:0000313" key="13">
    <source>
        <dbReference type="EMBL" id="PRD12816.1"/>
    </source>
</evidence>
<accession>A0A2S9I4U0</accession>
<sequence length="257" mass="28617">MNNPVLFFFAVLLGICFGSLLNVVVYRLPHMIKHQEDGFNLWLPRSHCPLCAHQLTCFDTIPLFSWLILRGRCRYCSHAISCRYPLVELSCMLLWVMMAALLPPGGTLIASWILVWLLLALTLIDIEHQLLPDLLTLPLLWLGMLFQLLHCLPHISLQQSVIGALVGYLVLWLLAYGYRLMRGKEALGLGDAKLLAALGAWLGWQALPLLLLLASLSSLIWLCASRLISRRSLSAPFPFGPGLAAAGLILFIIRNAA</sequence>
<dbReference type="GO" id="GO:0008168">
    <property type="term" value="F:methyltransferase activity"/>
    <property type="evidence" value="ECO:0007669"/>
    <property type="project" value="UniProtKB-KW"/>
</dbReference>
<dbReference type="InterPro" id="IPR000045">
    <property type="entry name" value="Prepilin_IV_endopep_pep"/>
</dbReference>
<dbReference type="InterPro" id="IPR010627">
    <property type="entry name" value="Prepilin_pept_A24_N"/>
</dbReference>
<dbReference type="GO" id="GO:0005886">
    <property type="term" value="C:plasma membrane"/>
    <property type="evidence" value="ECO:0007669"/>
    <property type="project" value="UniProtKB-SubCell"/>
</dbReference>
<evidence type="ECO:0000256" key="9">
    <source>
        <dbReference type="RuleBase" id="RU003794"/>
    </source>
</evidence>
<feature type="domain" description="Prepilin type IV endopeptidase peptidase" evidence="11">
    <location>
        <begin position="112"/>
        <end position="222"/>
    </location>
</feature>
<keyword evidence="6 10" id="KW-1133">Transmembrane helix</keyword>
<gene>
    <name evidence="13" type="ORF">CQW29_24515</name>
</gene>
<organism evidence="13 14">
    <name type="scientific">Pantoea coffeiphila</name>
    <dbReference type="NCBI Taxonomy" id="1465635"/>
    <lineage>
        <taxon>Bacteria</taxon>
        <taxon>Pseudomonadati</taxon>
        <taxon>Pseudomonadota</taxon>
        <taxon>Gammaproteobacteria</taxon>
        <taxon>Enterobacterales</taxon>
        <taxon>Erwiniaceae</taxon>
        <taxon>Pantoea</taxon>
    </lineage>
</organism>
<evidence type="ECO:0000256" key="8">
    <source>
        <dbReference type="RuleBase" id="RU003793"/>
    </source>
</evidence>
<dbReference type="Pfam" id="PF01478">
    <property type="entry name" value="Peptidase_A24"/>
    <property type="match status" value="1"/>
</dbReference>
<feature type="transmembrane region" description="Helical" evidence="10">
    <location>
        <begin position="6"/>
        <end position="26"/>
    </location>
</feature>
<dbReference type="AlphaFoldDB" id="A0A2S9I4U0"/>
<evidence type="ECO:0000256" key="4">
    <source>
        <dbReference type="ARBA" id="ARBA00022519"/>
    </source>
</evidence>
<dbReference type="Proteomes" id="UP000239181">
    <property type="component" value="Unassembled WGS sequence"/>
</dbReference>
<dbReference type="EC" id="2.1.1.-" evidence="9"/>
<keyword evidence="9" id="KW-0645">Protease</keyword>
<feature type="transmembrane region" description="Helical" evidence="10">
    <location>
        <begin position="161"/>
        <end position="181"/>
    </location>
</feature>
<dbReference type="GO" id="GO:0032259">
    <property type="term" value="P:methylation"/>
    <property type="evidence" value="ECO:0007669"/>
    <property type="project" value="UniProtKB-KW"/>
</dbReference>
<reference evidence="13 14" key="1">
    <citation type="submission" date="2017-10" db="EMBL/GenBank/DDBJ databases">
        <title>Draft genome of two endophytic bacteria isolated from 'guarana' Paullinia cupana (Mart.) Ducke.</title>
        <authorList>
            <person name="Siqueira K.A."/>
            <person name="Liotti R.G."/>
            <person name="Mendes T.A."/>
            <person name="Soares M.A."/>
        </authorList>
    </citation>
    <scope>NUCLEOTIDE SEQUENCE [LARGE SCALE GENOMIC DNA]</scope>
    <source>
        <strain evidence="13 14">342</strain>
    </source>
</reference>
<feature type="transmembrane region" description="Helical" evidence="10">
    <location>
        <begin position="201"/>
        <end position="223"/>
    </location>
</feature>
<dbReference type="PANTHER" id="PTHR30487:SF0">
    <property type="entry name" value="PREPILIN LEADER PEPTIDASE_N-METHYLTRANSFERASE-RELATED"/>
    <property type="match status" value="1"/>
</dbReference>
<dbReference type="GO" id="GO:0006465">
    <property type="term" value="P:signal peptide processing"/>
    <property type="evidence" value="ECO:0007669"/>
    <property type="project" value="TreeGrafter"/>
</dbReference>
<keyword evidence="4" id="KW-0997">Cell inner membrane</keyword>
<keyword evidence="7 10" id="KW-0472">Membrane</keyword>
<evidence type="ECO:0000256" key="7">
    <source>
        <dbReference type="ARBA" id="ARBA00023136"/>
    </source>
</evidence>
<dbReference type="EMBL" id="PDET01000026">
    <property type="protein sequence ID" value="PRD12816.1"/>
    <property type="molecule type" value="Genomic_DNA"/>
</dbReference>
<keyword evidence="3" id="KW-1003">Cell membrane</keyword>
<keyword evidence="5 9" id="KW-0812">Transmembrane</keyword>
<keyword evidence="14" id="KW-1185">Reference proteome</keyword>
<evidence type="ECO:0000313" key="14">
    <source>
        <dbReference type="Proteomes" id="UP000239181"/>
    </source>
</evidence>
<evidence type="ECO:0000256" key="10">
    <source>
        <dbReference type="SAM" id="Phobius"/>
    </source>
</evidence>
<feature type="transmembrane region" description="Helical" evidence="10">
    <location>
        <begin position="130"/>
        <end position="149"/>
    </location>
</feature>
<keyword evidence="9" id="KW-0808">Transferase</keyword>
<dbReference type="EC" id="3.4.23.43" evidence="9"/>
<evidence type="ECO:0000256" key="3">
    <source>
        <dbReference type="ARBA" id="ARBA00022475"/>
    </source>
</evidence>
<comment type="similarity">
    <text evidence="2 8">Belongs to the peptidase A24 family.</text>
</comment>
<comment type="caution">
    <text evidence="13">The sequence shown here is derived from an EMBL/GenBank/DDBJ whole genome shotgun (WGS) entry which is preliminary data.</text>
</comment>
<evidence type="ECO:0000256" key="6">
    <source>
        <dbReference type="ARBA" id="ARBA00022989"/>
    </source>
</evidence>
<evidence type="ECO:0000256" key="1">
    <source>
        <dbReference type="ARBA" id="ARBA00004429"/>
    </source>
</evidence>
<comment type="function">
    <text evidence="9">Plays an essential role in type IV pili and type II pseudopili formation by proteolytically removing the leader sequence from substrate proteins and subsequently monomethylating the alpha-amino group of the newly exposed N-terminal phenylalanine.</text>
</comment>
<keyword evidence="9" id="KW-0489">Methyltransferase</keyword>
<keyword evidence="9" id="KW-0378">Hydrolase</keyword>
<dbReference type="Gene3D" id="1.20.120.1220">
    <property type="match status" value="1"/>
</dbReference>
<dbReference type="PANTHER" id="PTHR30487">
    <property type="entry name" value="TYPE 4 PREPILIN-LIKE PROTEINS LEADER PEPTIDE-PROCESSING ENZYME"/>
    <property type="match status" value="1"/>
</dbReference>
<evidence type="ECO:0000256" key="2">
    <source>
        <dbReference type="ARBA" id="ARBA00005801"/>
    </source>
</evidence>
<name>A0A2S9I4U0_9GAMM</name>
<comment type="catalytic activity">
    <reaction evidence="9">
        <text>Typically cleaves a -Gly-|-Phe- bond to release an N-terminal, basic peptide of 5-8 residues from type IV prepilin, and then N-methylates the new N-terminal amino group, the methyl donor being S-adenosyl-L-methionine.</text>
        <dbReference type="EC" id="3.4.23.43"/>
    </reaction>
</comment>